<dbReference type="PANTHER" id="PTHR30333:SF1">
    <property type="entry name" value="CYTOCHROME C-TYPE PROTEIN NAPC"/>
    <property type="match status" value="1"/>
</dbReference>
<keyword evidence="7 12" id="KW-0479">Metal-binding</keyword>
<dbReference type="GO" id="GO:0005886">
    <property type="term" value="C:plasma membrane"/>
    <property type="evidence" value="ECO:0007669"/>
    <property type="project" value="UniProtKB-SubCell"/>
</dbReference>
<dbReference type="InterPro" id="IPR051174">
    <property type="entry name" value="Cytochrome_c-type_ET"/>
</dbReference>
<feature type="binding site" description="covalent" evidence="13">
    <location>
        <position position="153"/>
    </location>
    <ligand>
        <name>heme</name>
        <dbReference type="ChEBI" id="CHEBI:30413"/>
        <label>3</label>
    </ligand>
</feature>
<dbReference type="FunFam" id="1.10.3820.10:FF:000001">
    <property type="entry name" value="Cytochrome c-type protein"/>
    <property type="match status" value="1"/>
</dbReference>
<feature type="binding site" description="covalent" evidence="13">
    <location>
        <position position="63"/>
    </location>
    <ligand>
        <name>heme</name>
        <dbReference type="ChEBI" id="CHEBI:30413"/>
        <label>1</label>
    </ligand>
</feature>
<dbReference type="InterPro" id="IPR038266">
    <property type="entry name" value="NapC/NirT_cytc_sf"/>
</dbReference>
<evidence type="ECO:0000256" key="14">
    <source>
        <dbReference type="PIRSR" id="PIRSR000013-2"/>
    </source>
</evidence>
<organism evidence="17">
    <name type="scientific">uncultured bacterium pES01019D12</name>
    <dbReference type="NCBI Taxonomy" id="355333"/>
    <lineage>
        <taxon>Bacteria</taxon>
        <taxon>environmental samples</taxon>
    </lineage>
</organism>
<dbReference type="PANTHER" id="PTHR30333">
    <property type="entry name" value="CYTOCHROME C-TYPE PROTEIN"/>
    <property type="match status" value="1"/>
</dbReference>
<dbReference type="GO" id="GO:0046872">
    <property type="term" value="F:metal ion binding"/>
    <property type="evidence" value="ECO:0007669"/>
    <property type="project" value="UniProtKB-KW"/>
</dbReference>
<feature type="binding site" description="axial binding residue" evidence="14">
    <location>
        <position position="69"/>
    </location>
    <ligand>
        <name>heme</name>
        <dbReference type="ChEBI" id="CHEBI:30413"/>
        <label>1</label>
    </ligand>
    <ligandPart>
        <name>Fe</name>
        <dbReference type="ChEBI" id="CHEBI:18248"/>
    </ligandPart>
</feature>
<evidence type="ECO:0000259" key="16">
    <source>
        <dbReference type="Pfam" id="PF03264"/>
    </source>
</evidence>
<comment type="similarity">
    <text evidence="2">Belongs to the NapC/NirT/NrfH family.</text>
</comment>
<comment type="PTM">
    <text evidence="12">Binds 4 heme groups per subunit.</text>
</comment>
<feature type="transmembrane region" description="Helical" evidence="15">
    <location>
        <begin position="32"/>
        <end position="54"/>
    </location>
</feature>
<protein>
    <recommendedName>
        <fullName evidence="12">Cytochrome c-type protein</fullName>
    </recommendedName>
</protein>
<evidence type="ECO:0000256" key="10">
    <source>
        <dbReference type="ARBA" id="ARBA00023004"/>
    </source>
</evidence>
<dbReference type="AlphaFoldDB" id="A0EJJ7"/>
<feature type="binding site" description="covalent" evidence="13">
    <location>
        <position position="66"/>
    </location>
    <ligand>
        <name>heme</name>
        <dbReference type="ChEBI" id="CHEBI:30413"/>
        <label>2</label>
    </ligand>
</feature>
<feature type="binding site" description="axial binding residue" evidence="14">
    <location>
        <position position="115"/>
    </location>
    <ligand>
        <name>heme</name>
        <dbReference type="ChEBI" id="CHEBI:30413"/>
        <label>1</label>
    </ligand>
    <ligandPart>
        <name>Fe</name>
        <dbReference type="ChEBI" id="CHEBI:18248"/>
    </ligandPart>
</feature>
<keyword evidence="11 15" id="KW-0472">Membrane</keyword>
<dbReference type="Pfam" id="PF03264">
    <property type="entry name" value="Cytochrom_NNT"/>
    <property type="match status" value="1"/>
</dbReference>
<keyword evidence="6 15" id="KW-0812">Transmembrane</keyword>
<comment type="cofactor">
    <cofactor evidence="13">
        <name>heme</name>
        <dbReference type="ChEBI" id="CHEBI:30413"/>
    </cofactor>
    <text evidence="13">Binds 4 heme groups per subunit.</text>
</comment>
<evidence type="ECO:0000313" key="17">
    <source>
        <dbReference type="EMBL" id="ABB79933.1"/>
    </source>
</evidence>
<evidence type="ECO:0000256" key="6">
    <source>
        <dbReference type="ARBA" id="ARBA00022692"/>
    </source>
</evidence>
<evidence type="ECO:0000256" key="4">
    <source>
        <dbReference type="ARBA" id="ARBA00022475"/>
    </source>
</evidence>
<feature type="binding site" description="axial binding residue" evidence="14">
    <location>
        <position position="157"/>
    </location>
    <ligand>
        <name>heme</name>
        <dbReference type="ChEBI" id="CHEBI:30413"/>
        <label>3</label>
    </ligand>
    <ligandPart>
        <name>Fe</name>
        <dbReference type="ChEBI" id="CHEBI:18248"/>
    </ligandPart>
</feature>
<dbReference type="GO" id="GO:0019333">
    <property type="term" value="P:denitrification pathway"/>
    <property type="evidence" value="ECO:0007669"/>
    <property type="project" value="InterPro"/>
</dbReference>
<evidence type="ECO:0000256" key="9">
    <source>
        <dbReference type="ARBA" id="ARBA00022989"/>
    </source>
</evidence>
<keyword evidence="9 15" id="KW-1133">Transmembrane helix</keyword>
<evidence type="ECO:0000256" key="5">
    <source>
        <dbReference type="ARBA" id="ARBA00022617"/>
    </source>
</evidence>
<keyword evidence="8 12" id="KW-0249">Electron transport</keyword>
<dbReference type="InterPro" id="IPR036280">
    <property type="entry name" value="Multihaem_cyt_sf"/>
</dbReference>
<evidence type="ECO:0000256" key="1">
    <source>
        <dbReference type="ARBA" id="ARBA00004162"/>
    </source>
</evidence>
<evidence type="ECO:0000256" key="12">
    <source>
        <dbReference type="PIRNR" id="PIRNR000013"/>
    </source>
</evidence>
<evidence type="ECO:0000256" key="8">
    <source>
        <dbReference type="ARBA" id="ARBA00022982"/>
    </source>
</evidence>
<evidence type="ECO:0000256" key="13">
    <source>
        <dbReference type="PIRSR" id="PIRSR000013-1"/>
    </source>
</evidence>
<name>A0EJJ7_9BACT</name>
<comment type="subcellular location">
    <subcellularLocation>
        <location evidence="1">Cell membrane</location>
        <topology evidence="1">Single-pass membrane protein</topology>
    </subcellularLocation>
</comment>
<reference evidence="17" key="1">
    <citation type="journal article" date="2009" name="Appl. Microbiol. Biotechnol.">
        <title>Cloning and characterization of a new cold-active lipase from a deep-sea sediment metagenome.</title>
        <authorList>
            <person name="Jeon J.H."/>
            <person name="Kim J.T."/>
            <person name="Kim Y.J."/>
            <person name="Kim H.K."/>
            <person name="Lee H.S."/>
            <person name="Kang S.G."/>
            <person name="Kim S.J."/>
            <person name="Lee J.H."/>
        </authorList>
    </citation>
    <scope>NUCLEOTIDE SEQUENCE</scope>
</reference>
<dbReference type="InterPro" id="IPR024717">
    <property type="entry name" value="NapC/NirT/NrfH"/>
</dbReference>
<feature type="binding site" description="axial binding residue" evidence="14">
    <location>
        <position position="194"/>
    </location>
    <ligand>
        <name>heme</name>
        <dbReference type="ChEBI" id="CHEBI:30413"/>
        <label>2</label>
    </ligand>
    <ligandPart>
        <name>Fe</name>
        <dbReference type="ChEBI" id="CHEBI:18248"/>
    </ligandPart>
</feature>
<accession>A0EJJ7</accession>
<dbReference type="SUPFAM" id="SSF48695">
    <property type="entry name" value="Multiheme cytochromes"/>
    <property type="match status" value="1"/>
</dbReference>
<evidence type="ECO:0000256" key="11">
    <source>
        <dbReference type="ARBA" id="ARBA00023136"/>
    </source>
</evidence>
<evidence type="ECO:0000256" key="2">
    <source>
        <dbReference type="ARBA" id="ARBA00007395"/>
    </source>
</evidence>
<evidence type="ECO:0000256" key="7">
    <source>
        <dbReference type="ARBA" id="ARBA00022723"/>
    </source>
</evidence>
<keyword evidence="5 12" id="KW-0349">Heme</keyword>
<feature type="binding site" description="axial binding residue" evidence="14">
    <location>
        <position position="97"/>
    </location>
    <ligand>
        <name>heme</name>
        <dbReference type="ChEBI" id="CHEBI:30413"/>
        <label>2</label>
    </ligand>
    <ligandPart>
        <name>Fe</name>
        <dbReference type="ChEBI" id="CHEBI:18248"/>
    </ligandPart>
</feature>
<dbReference type="GO" id="GO:0009061">
    <property type="term" value="P:anaerobic respiration"/>
    <property type="evidence" value="ECO:0007669"/>
    <property type="project" value="TreeGrafter"/>
</dbReference>
<dbReference type="PIRSF" id="PIRSF000013">
    <property type="entry name" value="4_hem_cytochrm_NapC"/>
    <property type="match status" value="1"/>
</dbReference>
<feature type="binding site" description="covalent" evidence="13">
    <location>
        <position position="188"/>
    </location>
    <ligand>
        <name>heme</name>
        <dbReference type="ChEBI" id="CHEBI:30413"/>
        <label>4</label>
    </ligand>
</feature>
<dbReference type="GO" id="GO:0020037">
    <property type="term" value="F:heme binding"/>
    <property type="evidence" value="ECO:0007669"/>
    <property type="project" value="InterPro"/>
</dbReference>
<feature type="binding site" description="covalent" evidence="13">
    <location>
        <position position="96"/>
    </location>
    <ligand>
        <name>heme</name>
        <dbReference type="ChEBI" id="CHEBI:30413"/>
        <label>2</label>
    </ligand>
</feature>
<feature type="domain" description="NapC/NirT cytochrome c N-terminal" evidence="16">
    <location>
        <begin position="26"/>
        <end position="198"/>
    </location>
</feature>
<dbReference type="Gene3D" id="1.10.3820.10">
    <property type="entry name" value="Di-heme elbow motif domain"/>
    <property type="match status" value="1"/>
</dbReference>
<evidence type="ECO:0000256" key="15">
    <source>
        <dbReference type="SAM" id="Phobius"/>
    </source>
</evidence>
<sequence length="214" mass="24128">MDKDSKQKSAEGGGIIRRSIQALKKPSSRHSLGFLTIGGVVLGILLWGGFNWALEETNTEEFCISCHEMRDFVYEEYKDTIHYTNRTGVRATCPDCHVPKEWNYKLVRKVQASNELLHKALGSISTQEKFEAKRLKLARHVWASMEATDSRECRNCHDNQSMDYMEQGRRGVKAHIDGFEEGKTCITCHKGIAHSLPALYEVDPSAVVGTRDGP</sequence>
<dbReference type="GO" id="GO:0009055">
    <property type="term" value="F:electron transfer activity"/>
    <property type="evidence" value="ECO:0007669"/>
    <property type="project" value="TreeGrafter"/>
</dbReference>
<feature type="binding site" description="covalent" evidence="13">
    <location>
        <position position="156"/>
    </location>
    <ligand>
        <name>heme</name>
        <dbReference type="ChEBI" id="CHEBI:30413"/>
        <label>3</label>
    </ligand>
</feature>
<evidence type="ECO:0000256" key="3">
    <source>
        <dbReference type="ARBA" id="ARBA00022448"/>
    </source>
</evidence>
<feature type="binding site" description="covalent" evidence="13">
    <location>
        <position position="185"/>
    </location>
    <ligand>
        <name>heme</name>
        <dbReference type="ChEBI" id="CHEBI:30413"/>
        <label>4</label>
    </ligand>
</feature>
<keyword evidence="4" id="KW-1003">Cell membrane</keyword>
<dbReference type="InterPro" id="IPR005126">
    <property type="entry name" value="NapC/NirT_cyt_c_N"/>
</dbReference>
<dbReference type="EMBL" id="DQ229155">
    <property type="protein sequence ID" value="ABB79933.1"/>
    <property type="molecule type" value="Genomic_DNA"/>
</dbReference>
<keyword evidence="10 12" id="KW-0408">Iron</keyword>
<feature type="binding site" description="axial binding residue" evidence="14">
    <location>
        <position position="189"/>
    </location>
    <ligand>
        <name>heme</name>
        <dbReference type="ChEBI" id="CHEBI:30413"/>
        <label>4</label>
    </ligand>
    <ligandPart>
        <name>Fe</name>
        <dbReference type="ChEBI" id="CHEBI:18248"/>
    </ligandPart>
</feature>
<proteinExistence type="inferred from homology"/>
<keyword evidence="3 12" id="KW-0813">Transport</keyword>
<feature type="binding site" description="covalent" evidence="13">
    <location>
        <position position="93"/>
    </location>
    <ligand>
        <name>heme</name>
        <dbReference type="ChEBI" id="CHEBI:30413"/>
        <label>2</label>
    </ligand>
</feature>